<evidence type="ECO:0000313" key="2">
    <source>
        <dbReference type="EMBL" id="EKE29236.1"/>
    </source>
</evidence>
<reference evidence="2" key="1">
    <citation type="journal article" date="2012" name="Science">
        <title>Fermentation, hydrogen, and sulfur metabolism in multiple uncultivated bacterial phyla.</title>
        <authorList>
            <person name="Wrighton K.C."/>
            <person name="Thomas B.C."/>
            <person name="Sharon I."/>
            <person name="Miller C.S."/>
            <person name="Castelle C.J."/>
            <person name="VerBerkmoes N.C."/>
            <person name="Wilkins M.J."/>
            <person name="Hettich R.L."/>
            <person name="Lipton M.S."/>
            <person name="Williams K.H."/>
            <person name="Long P.E."/>
            <person name="Banfield J.F."/>
        </authorList>
    </citation>
    <scope>NUCLEOTIDE SEQUENCE [LARGE SCALE GENOMIC DNA]</scope>
</reference>
<dbReference type="EMBL" id="AMFJ01000204">
    <property type="protein sequence ID" value="EKE29236.1"/>
    <property type="molecule type" value="Genomic_DNA"/>
</dbReference>
<proteinExistence type="predicted"/>
<feature type="signal peptide" evidence="1">
    <location>
        <begin position="1"/>
        <end position="21"/>
    </location>
</feature>
<sequence>MNKIIIAVASTLLLAILVSNAYGKDDIYSSFYKNEENCSLLAKASFEAYRMFADSHLLLLSFGNNSSKYDRFYNRKFKEMQNISYIRSNRLFTDEVVNQLLRDAIYIWEKSGNDYITEQQADYRIRFKNCMSPTEKIEDSQ</sequence>
<comment type="caution">
    <text evidence="2">The sequence shown here is derived from an EMBL/GenBank/DDBJ whole genome shotgun (WGS) entry which is preliminary data.</text>
</comment>
<protein>
    <submittedName>
        <fullName evidence="2">Uncharacterized protein</fullName>
    </submittedName>
</protein>
<accession>K2FDQ3</accession>
<organism evidence="2">
    <name type="scientific">uncultured bacterium</name>
    <name type="common">gcode 4</name>
    <dbReference type="NCBI Taxonomy" id="1234023"/>
    <lineage>
        <taxon>Bacteria</taxon>
        <taxon>environmental samples</taxon>
    </lineage>
</organism>
<evidence type="ECO:0000256" key="1">
    <source>
        <dbReference type="SAM" id="SignalP"/>
    </source>
</evidence>
<dbReference type="AlphaFoldDB" id="K2FDQ3"/>
<keyword evidence="1" id="KW-0732">Signal</keyword>
<feature type="chain" id="PRO_5017367823" evidence="1">
    <location>
        <begin position="22"/>
        <end position="141"/>
    </location>
</feature>
<gene>
    <name evidence="2" type="ORF">ACD_2C00204G0002</name>
</gene>
<name>K2FDQ3_9BACT</name>